<evidence type="ECO:0000313" key="4">
    <source>
        <dbReference type="Proteomes" id="UP000054018"/>
    </source>
</evidence>
<feature type="transmembrane region" description="Helical" evidence="2">
    <location>
        <begin position="581"/>
        <end position="601"/>
    </location>
</feature>
<feature type="compositionally biased region" description="Polar residues" evidence="1">
    <location>
        <begin position="98"/>
        <end position="116"/>
    </location>
</feature>
<proteinExistence type="predicted"/>
<dbReference type="EMBL" id="KN834088">
    <property type="protein sequence ID" value="KIK12379.1"/>
    <property type="molecule type" value="Genomic_DNA"/>
</dbReference>
<gene>
    <name evidence="3" type="ORF">PISMIDRAFT_689521</name>
</gene>
<dbReference type="OrthoDB" id="2657661at2759"/>
<accession>A0A0C9YEP7</accession>
<keyword evidence="4" id="KW-1185">Reference proteome</keyword>
<sequence length="630" mass="70090">MFQPDVTRQALVSMSRTLHSKIAAWFLRVFKAMPSICSTLLRILRFILSLCVANSCRKYSEPGAVHNICASSVPSLLGQREMSGVSPSHMHPSLNLITDASRGTNPTAQPHDSTTGKPPVHFSQYPASVQSPAERPHVVPCRPLPVPASPEQVVAHRYGERPLVGDGADSDRILKEGDMSYDPPSLPIGWIKCTQPEGALYYLHGEKRIITDLTESQQLLETSDYLLDRARQLGLPFHLDVELVITEVPDPNGRRDFGYYFVDHRQRLLFWVDDYDLSKIFSNVKGVTARDHMKQAVITQYWMHIGLYPNRRELKADDYEELRNILIGAIADAATSQTPLAPFDLDSMIRMLDLVEKLEGSIGKENPYGVWVIARFAREFSSSRFINFSGRPCARLDAGKSIYAPHNRPASSGSSSLIRIIDLFLFRSASGHLEELKQMWVDQIVHYPSWQKYIANLTSDWARFTIFSTVLLTTDVGLLAAPTLGGGGGGMTAAIASVYLSIFFSVASILTSIQLTNRVSGKEYSSATSTSALLTRTSKSVFGTDSLAIMYSLPYAFLVWGIFLFVLGISLLVFSSTNHAMLASLAPLYFLLFVCSIWPSISGRGAFEMFDKSWWRRSLIRGKSVHATEV</sequence>
<feature type="region of interest" description="Disordered" evidence="1">
    <location>
        <begin position="98"/>
        <end position="122"/>
    </location>
</feature>
<evidence type="ECO:0008006" key="5">
    <source>
        <dbReference type="Google" id="ProtNLM"/>
    </source>
</evidence>
<evidence type="ECO:0000313" key="3">
    <source>
        <dbReference type="EMBL" id="KIK12379.1"/>
    </source>
</evidence>
<keyword evidence="2" id="KW-0812">Transmembrane</keyword>
<evidence type="ECO:0000256" key="2">
    <source>
        <dbReference type="SAM" id="Phobius"/>
    </source>
</evidence>
<reference evidence="3 4" key="1">
    <citation type="submission" date="2014-04" db="EMBL/GenBank/DDBJ databases">
        <authorList>
            <consortium name="DOE Joint Genome Institute"/>
            <person name="Kuo A."/>
            <person name="Kohler A."/>
            <person name="Costa M.D."/>
            <person name="Nagy L.G."/>
            <person name="Floudas D."/>
            <person name="Copeland A."/>
            <person name="Barry K.W."/>
            <person name="Cichocki N."/>
            <person name="Veneault-Fourrey C."/>
            <person name="LaButti K."/>
            <person name="Lindquist E.A."/>
            <person name="Lipzen A."/>
            <person name="Lundell T."/>
            <person name="Morin E."/>
            <person name="Murat C."/>
            <person name="Sun H."/>
            <person name="Tunlid A."/>
            <person name="Henrissat B."/>
            <person name="Grigoriev I.V."/>
            <person name="Hibbett D.S."/>
            <person name="Martin F."/>
            <person name="Nordberg H.P."/>
            <person name="Cantor M.N."/>
            <person name="Hua S.X."/>
        </authorList>
    </citation>
    <scope>NUCLEOTIDE SEQUENCE [LARGE SCALE GENOMIC DNA]</scope>
    <source>
        <strain evidence="3 4">441</strain>
    </source>
</reference>
<feature type="transmembrane region" description="Helical" evidence="2">
    <location>
        <begin position="555"/>
        <end position="574"/>
    </location>
</feature>
<dbReference type="HOGENOM" id="CLU_015091_1_2_1"/>
<keyword evidence="2" id="KW-1133">Transmembrane helix</keyword>
<dbReference type="STRING" id="765257.A0A0C9YEP7"/>
<organism evidence="3 4">
    <name type="scientific">Pisolithus microcarpus 441</name>
    <dbReference type="NCBI Taxonomy" id="765257"/>
    <lineage>
        <taxon>Eukaryota</taxon>
        <taxon>Fungi</taxon>
        <taxon>Dikarya</taxon>
        <taxon>Basidiomycota</taxon>
        <taxon>Agaricomycotina</taxon>
        <taxon>Agaricomycetes</taxon>
        <taxon>Agaricomycetidae</taxon>
        <taxon>Boletales</taxon>
        <taxon>Sclerodermatineae</taxon>
        <taxon>Pisolithaceae</taxon>
        <taxon>Pisolithus</taxon>
    </lineage>
</organism>
<evidence type="ECO:0000256" key="1">
    <source>
        <dbReference type="SAM" id="MobiDB-lite"/>
    </source>
</evidence>
<reference evidence="4" key="2">
    <citation type="submission" date="2015-01" db="EMBL/GenBank/DDBJ databases">
        <title>Evolutionary Origins and Diversification of the Mycorrhizal Mutualists.</title>
        <authorList>
            <consortium name="DOE Joint Genome Institute"/>
            <consortium name="Mycorrhizal Genomics Consortium"/>
            <person name="Kohler A."/>
            <person name="Kuo A."/>
            <person name="Nagy L.G."/>
            <person name="Floudas D."/>
            <person name="Copeland A."/>
            <person name="Barry K.W."/>
            <person name="Cichocki N."/>
            <person name="Veneault-Fourrey C."/>
            <person name="LaButti K."/>
            <person name="Lindquist E.A."/>
            <person name="Lipzen A."/>
            <person name="Lundell T."/>
            <person name="Morin E."/>
            <person name="Murat C."/>
            <person name="Riley R."/>
            <person name="Ohm R."/>
            <person name="Sun H."/>
            <person name="Tunlid A."/>
            <person name="Henrissat B."/>
            <person name="Grigoriev I.V."/>
            <person name="Hibbett D.S."/>
            <person name="Martin F."/>
        </authorList>
    </citation>
    <scope>NUCLEOTIDE SEQUENCE [LARGE SCALE GENOMIC DNA]</scope>
    <source>
        <strain evidence="4">441</strain>
    </source>
</reference>
<feature type="transmembrane region" description="Helical" evidence="2">
    <location>
        <begin position="493"/>
        <end position="515"/>
    </location>
</feature>
<keyword evidence="2" id="KW-0472">Membrane</keyword>
<dbReference type="AlphaFoldDB" id="A0A0C9YEP7"/>
<dbReference type="Proteomes" id="UP000054018">
    <property type="component" value="Unassembled WGS sequence"/>
</dbReference>
<name>A0A0C9YEP7_9AGAM</name>
<protein>
    <recommendedName>
        <fullName evidence="5">WW domain-containing protein</fullName>
    </recommendedName>
</protein>